<dbReference type="SUPFAM" id="SSF50969">
    <property type="entry name" value="YVTN repeat-like/Quinoprotein amine dehydrogenase"/>
    <property type="match status" value="1"/>
</dbReference>
<gene>
    <name evidence="8" type="primary">spk1_22</name>
    <name evidence="8" type="ORF">ENSA7_53320</name>
</gene>
<comment type="caution">
    <text evidence="8">The sequence shown here is derived from an EMBL/GenBank/DDBJ whole genome shotgun (WGS) entry which is preliminary data.</text>
</comment>
<dbReference type="InterPro" id="IPR008271">
    <property type="entry name" value="Ser/Thr_kinase_AS"/>
</dbReference>
<dbReference type="InterPro" id="IPR000719">
    <property type="entry name" value="Prot_kinase_dom"/>
</dbReference>
<dbReference type="AlphaFoldDB" id="A0A2S9YDT2"/>
<dbReference type="EMBL" id="PVNL01000109">
    <property type="protein sequence ID" value="PRQ03192.1"/>
    <property type="molecule type" value="Genomic_DNA"/>
</dbReference>
<evidence type="ECO:0000313" key="9">
    <source>
        <dbReference type="Proteomes" id="UP000238823"/>
    </source>
</evidence>
<dbReference type="InterPro" id="IPR011009">
    <property type="entry name" value="Kinase-like_dom_sf"/>
</dbReference>
<reference evidence="8 9" key="1">
    <citation type="submission" date="2018-03" db="EMBL/GenBank/DDBJ databases">
        <title>Draft Genome Sequences of the Obligatory Marine Myxobacteria Enhygromyxa salina SWB007.</title>
        <authorList>
            <person name="Poehlein A."/>
            <person name="Moghaddam J.A."/>
            <person name="Harms H."/>
            <person name="Alanjari M."/>
            <person name="Koenig G.M."/>
            <person name="Daniel R."/>
            <person name="Schaeberle T.F."/>
        </authorList>
    </citation>
    <scope>NUCLEOTIDE SEQUENCE [LARGE SCALE GENOMIC DNA]</scope>
    <source>
        <strain evidence="8 9">SWB007</strain>
    </source>
</reference>
<dbReference type="GO" id="GO:0004674">
    <property type="term" value="F:protein serine/threonine kinase activity"/>
    <property type="evidence" value="ECO:0007669"/>
    <property type="project" value="UniProtKB-EC"/>
</dbReference>
<protein>
    <submittedName>
        <fullName evidence="8">Serine/threonine-protein kinase PK-1</fullName>
        <ecNumber evidence="8">2.7.11.1</ecNumber>
    </submittedName>
</protein>
<dbReference type="RefSeq" id="WP_181234149.1">
    <property type="nucleotide sequence ID" value="NZ_PVNL01000109.1"/>
</dbReference>
<name>A0A2S9YDT2_9BACT</name>
<evidence type="ECO:0000256" key="2">
    <source>
        <dbReference type="ARBA" id="ARBA00022741"/>
    </source>
</evidence>
<evidence type="ECO:0000313" key="8">
    <source>
        <dbReference type="EMBL" id="PRQ03192.1"/>
    </source>
</evidence>
<evidence type="ECO:0000256" key="4">
    <source>
        <dbReference type="ARBA" id="ARBA00022840"/>
    </source>
</evidence>
<feature type="domain" description="Protein kinase" evidence="7">
    <location>
        <begin position="40"/>
        <end position="323"/>
    </location>
</feature>
<dbReference type="Gene3D" id="1.10.510.10">
    <property type="entry name" value="Transferase(Phosphotransferase) domain 1"/>
    <property type="match status" value="1"/>
</dbReference>
<dbReference type="PROSITE" id="PS00108">
    <property type="entry name" value="PROTEIN_KINASE_ST"/>
    <property type="match status" value="1"/>
</dbReference>
<evidence type="ECO:0000259" key="7">
    <source>
        <dbReference type="PROSITE" id="PS50011"/>
    </source>
</evidence>
<dbReference type="CDD" id="cd14014">
    <property type="entry name" value="STKc_PknB_like"/>
    <property type="match status" value="1"/>
</dbReference>
<keyword evidence="2 5" id="KW-0547">Nucleotide-binding</keyword>
<dbReference type="SUPFAM" id="SSF82171">
    <property type="entry name" value="DPP6 N-terminal domain-like"/>
    <property type="match status" value="1"/>
</dbReference>
<dbReference type="InterPro" id="IPR011044">
    <property type="entry name" value="Quino_amine_DH_bsu"/>
</dbReference>
<dbReference type="PROSITE" id="PS00107">
    <property type="entry name" value="PROTEIN_KINASE_ATP"/>
    <property type="match status" value="1"/>
</dbReference>
<keyword evidence="1 8" id="KW-0808">Transferase</keyword>
<proteinExistence type="predicted"/>
<dbReference type="GO" id="GO:0005524">
    <property type="term" value="F:ATP binding"/>
    <property type="evidence" value="ECO:0007669"/>
    <property type="project" value="UniProtKB-UniRule"/>
</dbReference>
<dbReference type="Gene3D" id="3.30.200.20">
    <property type="entry name" value="Phosphorylase Kinase, domain 1"/>
    <property type="match status" value="1"/>
</dbReference>
<dbReference type="Pfam" id="PF00069">
    <property type="entry name" value="Pkinase"/>
    <property type="match status" value="1"/>
</dbReference>
<dbReference type="SUPFAM" id="SSF56112">
    <property type="entry name" value="Protein kinase-like (PK-like)"/>
    <property type="match status" value="1"/>
</dbReference>
<dbReference type="PANTHER" id="PTHR43289:SF34">
    <property type="entry name" value="SERINE_THREONINE-PROTEIN KINASE YBDM-RELATED"/>
    <property type="match status" value="1"/>
</dbReference>
<feature type="compositionally biased region" description="Polar residues" evidence="6">
    <location>
        <begin position="460"/>
        <end position="477"/>
    </location>
</feature>
<organism evidence="8 9">
    <name type="scientific">Enhygromyxa salina</name>
    <dbReference type="NCBI Taxonomy" id="215803"/>
    <lineage>
        <taxon>Bacteria</taxon>
        <taxon>Pseudomonadati</taxon>
        <taxon>Myxococcota</taxon>
        <taxon>Polyangia</taxon>
        <taxon>Nannocystales</taxon>
        <taxon>Nannocystaceae</taxon>
        <taxon>Enhygromyxa</taxon>
    </lineage>
</organism>
<keyword evidence="3 8" id="KW-0418">Kinase</keyword>
<dbReference type="Gene3D" id="2.130.10.10">
    <property type="entry name" value="YVTN repeat-like/Quinoprotein amine dehydrogenase"/>
    <property type="match status" value="3"/>
</dbReference>
<feature type="region of interest" description="Disordered" evidence="6">
    <location>
        <begin position="460"/>
        <end position="480"/>
    </location>
</feature>
<dbReference type="PROSITE" id="PS50011">
    <property type="entry name" value="PROTEIN_KINASE_DOM"/>
    <property type="match status" value="1"/>
</dbReference>
<dbReference type="InterPro" id="IPR017441">
    <property type="entry name" value="Protein_kinase_ATP_BS"/>
</dbReference>
<dbReference type="InterPro" id="IPR015943">
    <property type="entry name" value="WD40/YVTN_repeat-like_dom_sf"/>
</dbReference>
<dbReference type="EC" id="2.7.11.1" evidence="8"/>
<sequence>MQTETTSRTPARDLAASLGRQLLRQRMFPTETKINSIGRYVVLRFVGAGGMGQVFAAYDPTLDRKVALKLLPTTFGGELEQRTRLLREAQALAKLSHPNVVQVYEAGEHEGQVYVVMEFVAGQTLGEWTAGEHAEGARPSARAILDKYLQAGRGLAAAHKAGLVHRDFKPSNVIVDDDGCARVLDFGLVAGADDPVELRPVGAADASASLRALDVELTTTGTLLGTPAYMAPEQFSGAKIDARTDQFGFCVALFEALTGARPFAGSTVAELSSNVSEGRRSGSITARVRSGRLARALNRGLAADPEQRWPSMQALLDALEPRARWQVAAATAAVVLPIVGFGGWAMVDGYERQLEDQADVIATQADRADRLAIERAVLDEAGRASEIQIAAHTPGRELEALALGVEFLAADGSGHDAARDVALGGLASALGSVVPLADLAGADHLVAAVEFSADGSRLVTTPSHAGTGDQLGTTTAPPRNLDVWSTEPARKLHSIALGDLEVGHRTPAISPDGRLVAVSSGQRCVVFDLEAGERVHELDGCTDPLFAVDGRTLFARLPCVDLPPPGETKVRGTCGVAAWTLDDRTQEWARPLPERVGATLVHPDGERLIVMPAADASVGIDLLSTATGERDALLARPSPTPLGPERPEHVALSGDGRKLAAIETGGDGSVVVWDLESRAPALLELQPTGWGWYFSSPLLSHDGTELVLHGSGAGLTLYDVGAGRLDYAQSWGSSQAVALPSGWLAINEGEWFERPRAHPRQAAAFVDELVASVDGRFVASVSGGSARLWSPEAHLEVDRWSAPGRELIREFSDEVIVTQIGYGSLQVYPRAGASTPTAVDATYERTEVLEFASERPTRVVYNLDGRYEIRDLGAAAPLCQIDAHHSEGWALSSDGLTFAALDGAGGVQIWNVDTCDVRERFSWPEAEGQGELRLHFGVDRSLRARTALGLNVIRDGSGRTVRIDEQCVKEDAGWSQLSPDGRMLLSCCNSRAAEHNPGRLWDTATGELIREFDLRGYAMEAQISADNQLILINAGQREIAVVRIADGRELFRLPGRLWPMRSAKTRAGEHGLVLDLVTDDGGLVTLPLSVAGLVNAACEVLARSEFAERSDPYCGS</sequence>
<evidence type="ECO:0000256" key="5">
    <source>
        <dbReference type="PROSITE-ProRule" id="PRU10141"/>
    </source>
</evidence>
<dbReference type="Proteomes" id="UP000238823">
    <property type="component" value="Unassembled WGS sequence"/>
</dbReference>
<keyword evidence="4 5" id="KW-0067">ATP-binding</keyword>
<accession>A0A2S9YDT2</accession>
<feature type="binding site" evidence="5">
    <location>
        <position position="69"/>
    </location>
    <ligand>
        <name>ATP</name>
        <dbReference type="ChEBI" id="CHEBI:30616"/>
    </ligand>
</feature>
<evidence type="ECO:0000256" key="6">
    <source>
        <dbReference type="SAM" id="MobiDB-lite"/>
    </source>
</evidence>
<dbReference type="PANTHER" id="PTHR43289">
    <property type="entry name" value="MITOGEN-ACTIVATED PROTEIN KINASE KINASE KINASE 20-RELATED"/>
    <property type="match status" value="1"/>
</dbReference>
<evidence type="ECO:0000256" key="1">
    <source>
        <dbReference type="ARBA" id="ARBA00022679"/>
    </source>
</evidence>
<evidence type="ECO:0000256" key="3">
    <source>
        <dbReference type="ARBA" id="ARBA00022777"/>
    </source>
</evidence>